<proteinExistence type="inferred from homology"/>
<keyword evidence="5" id="KW-1133">Transmembrane helix</keyword>
<evidence type="ECO:0000256" key="3">
    <source>
        <dbReference type="ARBA" id="ARBA00022475"/>
    </source>
</evidence>
<evidence type="ECO:0000256" key="2">
    <source>
        <dbReference type="ARBA" id="ARBA00007928"/>
    </source>
</evidence>
<dbReference type="AlphaFoldDB" id="A0A346KBH0"/>
<evidence type="ECO:0000256" key="1">
    <source>
        <dbReference type="ARBA" id="ARBA00004651"/>
    </source>
</evidence>
<dbReference type="NCBIfam" id="TIGR00949">
    <property type="entry name" value="2A76"/>
    <property type="match status" value="1"/>
</dbReference>
<dbReference type="InterPro" id="IPR001123">
    <property type="entry name" value="LeuE-type"/>
</dbReference>
<keyword evidence="3" id="KW-1003">Cell membrane</keyword>
<comment type="subcellular location">
    <subcellularLocation>
        <location evidence="1">Cell membrane</location>
        <topology evidence="1">Multi-pass membrane protein</topology>
    </subcellularLocation>
</comment>
<keyword evidence="4" id="KW-0812">Transmembrane</keyword>
<evidence type="ECO:0000256" key="6">
    <source>
        <dbReference type="ARBA" id="ARBA00023136"/>
    </source>
</evidence>
<name>A0A346KBH0_HAEIF</name>
<evidence type="ECO:0008006" key="8">
    <source>
        <dbReference type="Google" id="ProtNLM"/>
    </source>
</evidence>
<protein>
    <recommendedName>
        <fullName evidence="8">Threonine efflux protein</fullName>
    </recommendedName>
</protein>
<reference evidence="7" key="1">
    <citation type="submission" date="2018-08" db="EMBL/GenBank/DDBJ databases">
        <title>Antagonistic pleiotropy in the bifunctional surface protein FadL/P1 during adaptation of Haemophilus influenzae to chronic lung infection associated with COPD.</title>
        <authorList>
            <person name="Moleres J."/>
            <person name="Ehrlich R."/>
        </authorList>
    </citation>
    <scope>NUCLEOTIDE SEQUENCE [LARGE SCALE GENOMIC DNA]</scope>
    <source>
        <strain evidence="7">P668-6062</strain>
    </source>
</reference>
<accession>A0A346KBH0</accession>
<dbReference type="PANTHER" id="PTHR30086">
    <property type="entry name" value="ARGININE EXPORTER PROTEIN ARGO"/>
    <property type="match status" value="1"/>
</dbReference>
<dbReference type="InterPro" id="IPR004778">
    <property type="entry name" value="Homoserine/Threonine_efflux"/>
</dbReference>
<evidence type="ECO:0000256" key="5">
    <source>
        <dbReference type="ARBA" id="ARBA00022989"/>
    </source>
</evidence>
<evidence type="ECO:0000313" key="7">
    <source>
        <dbReference type="EMBL" id="RFN62910.1"/>
    </source>
</evidence>
<keyword evidence="6" id="KW-0472">Membrane</keyword>
<evidence type="ECO:0000256" key="4">
    <source>
        <dbReference type="ARBA" id="ARBA00022692"/>
    </source>
</evidence>
<dbReference type="Pfam" id="PF01810">
    <property type="entry name" value="LysE"/>
    <property type="match status" value="1"/>
</dbReference>
<sequence length="210" mass="23678">MMLNLIIVHLFGLMTPGPDFFYVSRMAASNSRRNTVCGILGITLGIAFWGMLSMLGLAVLFVTIPALHGVIMLLGGSYLAYLGFLMARSKKYAQFEPHSDTEFNQQTTIKKEILKGLLVNLSNAKVVVYFSSVMSLVLVNITEMWQIILAFMVIVVETFCYFYVISLIFSRNIAKRLYSQYSRYIDNMAGIVFLFFGCALVYNGINEIIH</sequence>
<dbReference type="PANTHER" id="PTHR30086:SF19">
    <property type="entry name" value="THREONINE EFFLUX PROTEIN"/>
    <property type="match status" value="1"/>
</dbReference>
<dbReference type="GO" id="GO:0015171">
    <property type="term" value="F:amino acid transmembrane transporter activity"/>
    <property type="evidence" value="ECO:0007669"/>
    <property type="project" value="TreeGrafter"/>
</dbReference>
<organism evidence="7">
    <name type="scientific">Haemophilus influenzae</name>
    <dbReference type="NCBI Taxonomy" id="727"/>
    <lineage>
        <taxon>Bacteria</taxon>
        <taxon>Pseudomonadati</taxon>
        <taxon>Pseudomonadota</taxon>
        <taxon>Gammaproteobacteria</taxon>
        <taxon>Pasteurellales</taxon>
        <taxon>Pasteurellaceae</taxon>
        <taxon>Haemophilus</taxon>
    </lineage>
</organism>
<comment type="caution">
    <text evidence="7">The sequence shown here is derived from an EMBL/GenBank/DDBJ whole genome shotgun (WGS) entry which is preliminary data.</text>
</comment>
<gene>
    <name evidence="7" type="ORF">CH627_07160</name>
</gene>
<dbReference type="EMBL" id="QVJI01000010">
    <property type="protein sequence ID" value="RFN62910.1"/>
    <property type="molecule type" value="Genomic_DNA"/>
</dbReference>
<comment type="similarity">
    <text evidence="2">Belongs to the Rht family.</text>
</comment>
<dbReference type="GO" id="GO:0005886">
    <property type="term" value="C:plasma membrane"/>
    <property type="evidence" value="ECO:0007669"/>
    <property type="project" value="UniProtKB-SubCell"/>
</dbReference>